<evidence type="ECO:0000313" key="2">
    <source>
        <dbReference type="Proteomes" id="UP000006166"/>
    </source>
</evidence>
<dbReference type="AlphaFoldDB" id="A0A806C3J3"/>
<organism evidence="1 2">
    <name type="scientific">Borreliella finlandensis</name>
    <dbReference type="NCBI Taxonomy" id="498741"/>
    <lineage>
        <taxon>Bacteria</taxon>
        <taxon>Pseudomonadati</taxon>
        <taxon>Spirochaetota</taxon>
        <taxon>Spirochaetia</taxon>
        <taxon>Spirochaetales</taxon>
        <taxon>Borreliaceae</taxon>
        <taxon>Borreliella</taxon>
    </lineage>
</organism>
<protein>
    <submittedName>
        <fullName evidence="1">Uncharacterized protein</fullName>
    </submittedName>
</protein>
<dbReference type="EMBL" id="CP001519">
    <property type="protein sequence ID" value="ACN93378.1"/>
    <property type="molecule type" value="Genomic_DNA"/>
</dbReference>
<sequence>MLQILKNNRDLTMLINDQNQEYFTLKKYKLFKIKVQKTPFISNYLD</sequence>
<proteinExistence type="predicted"/>
<keyword evidence="2" id="KW-1185">Reference proteome</keyword>
<keyword evidence="1" id="KW-0614">Plasmid</keyword>
<geneLocation type="plasmid" evidence="1 2">
    <name>SV1_lp17</name>
</geneLocation>
<name>A0A806C3J3_9SPIR</name>
<dbReference type="Proteomes" id="UP000006166">
    <property type="component" value="Plasmid SV1_lp17"/>
</dbReference>
<accession>A0A806C3J3</accession>
<reference evidence="1 2" key="1">
    <citation type="journal article" date="2011" name="J. Bacteriol.">
        <title>Whole genome sequence of an unusual Borrelia burgdorferi sensu lato isolate.</title>
        <authorList>
            <person name="Casjens S.R."/>
            <person name="Fraser-Liggett C.M."/>
            <person name="Mongodin E.F."/>
            <person name="Qiu W.G."/>
            <person name="Dunn J.J."/>
            <person name="Luft B.J."/>
            <person name="Schutzer S.E."/>
        </authorList>
    </citation>
    <scope>NUCLEOTIDE SEQUENCE [LARGE SCALE GENOMIC DNA]</scope>
    <source>
        <strain evidence="1 2">SV1</strain>
    </source>
</reference>
<gene>
    <name evidence="1" type="ORF">BSV1_D20</name>
</gene>
<evidence type="ECO:0000313" key="1">
    <source>
        <dbReference type="EMBL" id="ACN93378.1"/>
    </source>
</evidence>